<evidence type="ECO:0000256" key="1">
    <source>
        <dbReference type="ARBA" id="ARBA00044755"/>
    </source>
</evidence>
<evidence type="ECO:0000313" key="3">
    <source>
        <dbReference type="EMBL" id="QHM73977.1"/>
    </source>
</evidence>
<protein>
    <recommendedName>
        <fullName evidence="5">Polymer-forming cytoskeletal</fullName>
    </recommendedName>
</protein>
<gene>
    <name evidence="3" type="ORF">C7M51_04338</name>
</gene>
<keyword evidence="4" id="KW-1185">Reference proteome</keyword>
<dbReference type="Proteomes" id="UP000464053">
    <property type="component" value="Chromosome"/>
</dbReference>
<dbReference type="EMBL" id="CP028271">
    <property type="protein sequence ID" value="QHM73977.1"/>
    <property type="molecule type" value="Genomic_DNA"/>
</dbReference>
<dbReference type="PANTHER" id="PTHR35024">
    <property type="entry name" value="HYPOTHETICAL CYTOSOLIC PROTEIN"/>
    <property type="match status" value="1"/>
</dbReference>
<dbReference type="Pfam" id="PF04519">
    <property type="entry name" value="Bactofilin"/>
    <property type="match status" value="1"/>
</dbReference>
<proteinExistence type="inferred from homology"/>
<dbReference type="AlphaFoldDB" id="A0A6P1Q7G2"/>
<evidence type="ECO:0000313" key="4">
    <source>
        <dbReference type="Proteomes" id="UP000464053"/>
    </source>
</evidence>
<sequence length="176" mass="18859">MFRKQNKPAEVPTEKEIAPFAMPVEKAEPDAPQPQEKISNTVIARDVCFEGNITAIGQVYVYGEVQGNITVKDGLVKVMRNGLVNGNITCLELIINGNVHGECKAQSIDIDEHANIHGTLNYEALSVKKGGIFVGNADTSRKSDVKTNVIGLTATPVASESIAAAGEKQETKLAKK</sequence>
<evidence type="ECO:0008006" key="5">
    <source>
        <dbReference type="Google" id="ProtNLM"/>
    </source>
</evidence>
<organism evidence="3 4">
    <name type="scientific">Mixta intestinalis</name>
    <dbReference type="NCBI Taxonomy" id="1615494"/>
    <lineage>
        <taxon>Bacteria</taxon>
        <taxon>Pseudomonadati</taxon>
        <taxon>Pseudomonadota</taxon>
        <taxon>Gammaproteobacteria</taxon>
        <taxon>Enterobacterales</taxon>
        <taxon>Erwiniaceae</taxon>
        <taxon>Mixta</taxon>
    </lineage>
</organism>
<feature type="region of interest" description="Disordered" evidence="2">
    <location>
        <begin position="1"/>
        <end position="35"/>
    </location>
</feature>
<dbReference type="PANTHER" id="PTHR35024:SF4">
    <property type="entry name" value="POLYMER-FORMING CYTOSKELETAL PROTEIN"/>
    <property type="match status" value="1"/>
</dbReference>
<dbReference type="KEGG" id="mint:C7M51_04338"/>
<reference evidence="3 4" key="1">
    <citation type="submission" date="2018-03" db="EMBL/GenBank/DDBJ databases">
        <title>Pantoea intestinalis SRCM103226 isolated form the mealworm.</title>
        <authorList>
            <person name="Jeong D.-Y."/>
            <person name="Kim J.W."/>
        </authorList>
    </citation>
    <scope>NUCLEOTIDE SEQUENCE [LARGE SCALE GENOMIC DNA]</scope>
    <source>
        <strain evidence="3 4">SRCM103226</strain>
    </source>
</reference>
<evidence type="ECO:0000256" key="2">
    <source>
        <dbReference type="SAM" id="MobiDB-lite"/>
    </source>
</evidence>
<dbReference type="InterPro" id="IPR007607">
    <property type="entry name" value="BacA/B"/>
</dbReference>
<name>A0A6P1Q7G2_9GAMM</name>
<accession>A0A6P1Q7G2</accession>
<comment type="similarity">
    <text evidence="1">Belongs to the bactofilin family.</text>
</comment>